<comment type="caution">
    <text evidence="8">The sequence shown here is derived from an EMBL/GenBank/DDBJ whole genome shotgun (WGS) entry which is preliminary data.</text>
</comment>
<evidence type="ECO:0000256" key="4">
    <source>
        <dbReference type="ARBA" id="ARBA00022801"/>
    </source>
</evidence>
<protein>
    <recommendedName>
        <fullName evidence="6 7">Ribonuclease P protein component</fullName>
        <shortName evidence="6">RNase P protein</shortName>
        <shortName evidence="6">RNaseP protein</shortName>
        <ecNumber evidence="6 7">3.1.26.5</ecNumber>
    </recommendedName>
    <alternativeName>
        <fullName evidence="6">Protein C5</fullName>
    </alternativeName>
</protein>
<keyword evidence="3 6" id="KW-0255">Endonuclease</keyword>
<gene>
    <name evidence="6 8" type="primary">rnpA</name>
    <name evidence="8" type="ORF">GBZ86_11610</name>
</gene>
<dbReference type="EC" id="3.1.26.5" evidence="6 7"/>
<dbReference type="PANTHER" id="PTHR33992">
    <property type="entry name" value="RIBONUCLEASE P PROTEIN COMPONENT"/>
    <property type="match status" value="1"/>
</dbReference>
<evidence type="ECO:0000256" key="6">
    <source>
        <dbReference type="HAMAP-Rule" id="MF_00227"/>
    </source>
</evidence>
<dbReference type="RefSeq" id="WP_152890845.1">
    <property type="nucleotide sequence ID" value="NZ_WHJC01000208.1"/>
</dbReference>
<comment type="similarity">
    <text evidence="6">Belongs to the RnpA family.</text>
</comment>
<dbReference type="NCBIfam" id="TIGR00188">
    <property type="entry name" value="rnpA"/>
    <property type="match status" value="1"/>
</dbReference>
<dbReference type="InterPro" id="IPR000100">
    <property type="entry name" value="RNase_P"/>
</dbReference>
<accession>A0A6I1MNR0</accession>
<dbReference type="AlphaFoldDB" id="A0A6I1MNR0"/>
<dbReference type="GO" id="GO:0042781">
    <property type="term" value="F:3'-tRNA processing endoribonuclease activity"/>
    <property type="evidence" value="ECO:0007669"/>
    <property type="project" value="TreeGrafter"/>
</dbReference>
<dbReference type="OrthoDB" id="9810867at2"/>
<reference evidence="8 9" key="1">
    <citation type="submission" date="2019-10" db="EMBL/GenBank/DDBJ databases">
        <title>The Genome Sequence of Clostridium tarantellae Isolated from Fish Brain.</title>
        <authorList>
            <person name="Bano L."/>
            <person name="Kiel M."/>
            <person name="Sales G."/>
            <person name="Doxey A.C."/>
            <person name="Mansfield M.J."/>
            <person name="Schiavone M."/>
            <person name="Rossetto O."/>
            <person name="Pirazzini M."/>
            <person name="Dobrindt U."/>
            <person name="Montecucco C."/>
        </authorList>
    </citation>
    <scope>NUCLEOTIDE SEQUENCE [LARGE SCALE GENOMIC DNA]</scope>
    <source>
        <strain evidence="8 9">DSM 3997</strain>
    </source>
</reference>
<evidence type="ECO:0000313" key="9">
    <source>
        <dbReference type="Proteomes" id="UP000430345"/>
    </source>
</evidence>
<evidence type="ECO:0000256" key="7">
    <source>
        <dbReference type="NCBIfam" id="TIGR00188"/>
    </source>
</evidence>
<evidence type="ECO:0000256" key="5">
    <source>
        <dbReference type="ARBA" id="ARBA00022884"/>
    </source>
</evidence>
<dbReference type="PANTHER" id="PTHR33992:SF1">
    <property type="entry name" value="RIBONUCLEASE P PROTEIN COMPONENT"/>
    <property type="match status" value="1"/>
</dbReference>
<dbReference type="SUPFAM" id="SSF54211">
    <property type="entry name" value="Ribosomal protein S5 domain 2-like"/>
    <property type="match status" value="1"/>
</dbReference>
<evidence type="ECO:0000256" key="3">
    <source>
        <dbReference type="ARBA" id="ARBA00022759"/>
    </source>
</evidence>
<dbReference type="Pfam" id="PF00825">
    <property type="entry name" value="Ribonuclease_P"/>
    <property type="match status" value="1"/>
</dbReference>
<organism evidence="8 9">
    <name type="scientific">Clostridium tarantellae</name>
    <dbReference type="NCBI Taxonomy" id="39493"/>
    <lineage>
        <taxon>Bacteria</taxon>
        <taxon>Bacillati</taxon>
        <taxon>Bacillota</taxon>
        <taxon>Clostridia</taxon>
        <taxon>Eubacteriales</taxon>
        <taxon>Clostridiaceae</taxon>
        <taxon>Clostridium</taxon>
    </lineage>
</organism>
<sequence length="129" mass="14908">MLHKLRKNIEFRTVYKRGKSYANDLLVLYVFHNKRNKTEEGKTFSRLGISVSKKVGKSVVRSKVKRLIKESYRLNSNNLDDSKGRDLVFIARVAIDGKNYKQVEKAVINLLKKAGLQNEENNTKINNIL</sequence>
<dbReference type="GO" id="GO:0001682">
    <property type="term" value="P:tRNA 5'-leader removal"/>
    <property type="evidence" value="ECO:0007669"/>
    <property type="project" value="UniProtKB-UniRule"/>
</dbReference>
<evidence type="ECO:0000256" key="2">
    <source>
        <dbReference type="ARBA" id="ARBA00022722"/>
    </source>
</evidence>
<comment type="function">
    <text evidence="6">RNaseP catalyzes the removal of the 5'-leader sequence from pre-tRNA to produce the mature 5'-terminus. It can also cleave other RNA substrates such as 4.5S RNA. The protein component plays an auxiliary but essential role in vivo by binding to the 5'-leader sequence and broadening the substrate specificity of the ribozyme.</text>
</comment>
<dbReference type="Proteomes" id="UP000430345">
    <property type="component" value="Unassembled WGS sequence"/>
</dbReference>
<proteinExistence type="inferred from homology"/>
<dbReference type="InterPro" id="IPR020568">
    <property type="entry name" value="Ribosomal_Su5_D2-typ_SF"/>
</dbReference>
<evidence type="ECO:0000313" key="8">
    <source>
        <dbReference type="EMBL" id="MPQ44403.1"/>
    </source>
</evidence>
<dbReference type="EMBL" id="WHJC01000208">
    <property type="protein sequence ID" value="MPQ44403.1"/>
    <property type="molecule type" value="Genomic_DNA"/>
</dbReference>
<dbReference type="HAMAP" id="MF_00227">
    <property type="entry name" value="RNase_P"/>
    <property type="match status" value="1"/>
</dbReference>
<keyword evidence="5 6" id="KW-0694">RNA-binding</keyword>
<keyword evidence="2 6" id="KW-0540">Nuclease</keyword>
<dbReference type="Gene3D" id="3.30.230.10">
    <property type="match status" value="1"/>
</dbReference>
<dbReference type="GO" id="GO:0004526">
    <property type="term" value="F:ribonuclease P activity"/>
    <property type="evidence" value="ECO:0007669"/>
    <property type="project" value="UniProtKB-UniRule"/>
</dbReference>
<dbReference type="InterPro" id="IPR014721">
    <property type="entry name" value="Ribsml_uS5_D2-typ_fold_subgr"/>
</dbReference>
<keyword evidence="1 6" id="KW-0819">tRNA processing</keyword>
<comment type="subunit">
    <text evidence="6">Consists of a catalytic RNA component (M1 or rnpB) and a protein subunit.</text>
</comment>
<comment type="catalytic activity">
    <reaction evidence="6">
        <text>Endonucleolytic cleavage of RNA, removing 5'-extranucleotides from tRNA precursor.</text>
        <dbReference type="EC" id="3.1.26.5"/>
    </reaction>
</comment>
<name>A0A6I1MNR0_9CLOT</name>
<keyword evidence="9" id="KW-1185">Reference proteome</keyword>
<evidence type="ECO:0000256" key="1">
    <source>
        <dbReference type="ARBA" id="ARBA00022694"/>
    </source>
</evidence>
<dbReference type="GO" id="GO:0000049">
    <property type="term" value="F:tRNA binding"/>
    <property type="evidence" value="ECO:0007669"/>
    <property type="project" value="UniProtKB-UniRule"/>
</dbReference>
<keyword evidence="4 6" id="KW-0378">Hydrolase</keyword>
<dbReference type="GO" id="GO:0030677">
    <property type="term" value="C:ribonuclease P complex"/>
    <property type="evidence" value="ECO:0007669"/>
    <property type="project" value="TreeGrafter"/>
</dbReference>